<dbReference type="InterPro" id="IPR004089">
    <property type="entry name" value="MCPsignal_dom"/>
</dbReference>
<keyword evidence="4" id="KW-0812">Transmembrane</keyword>
<sequence>MKKKYLNLRTGISSGFLLMILLILTVGIVGYIGLERVYNVITLNQSIGLLQHDIDMIQVHTARYQLAVYKENFEDKKSQEQIVVSMLEQSRKAADMLNTAYSLQESGSIKSAGVHLNHFQNLFHEYTISIQKNIQSEEDIQKILERILSKISKGRFWIQDMETACKILISNIKVYFNKKDINPWTKTHESLLNLNNEINSWHEKIKNSSALKIIGDDLKAEFKTLLDSAEKYNQQILTQTELSNKMEDFRKKFIDDLSEINRINTITITKTTKDSEFLIIGFIIVSFLSGILYFLFLMQWINRNTNRFISGVRSGADKVASKADSLFSASRDLAKGSSDQAAAIEETISSIEEMSAMTRLNADNTQITDKLMQEVSQIVEKTDTLLKELTISIQDLAQAGQETGQIIKTIDEIAFQTNLLALNASVEAARAGEAGAGFAVVANEVRSLAIRSADAAKITASMIKETVIKVQQGTNSLSGTNQTFKKVSEKTTKTAHLISEISQASKEQSQGIEQITEAVAGIDYVVQQNAVNAQDSSDLTKELHIQAEQLKTYIDDLIDFIGISKSKTVLSGSDHKKAG</sequence>
<accession>A0A975B8V6</accession>
<dbReference type="InterPro" id="IPR051310">
    <property type="entry name" value="MCP_chemotaxis"/>
</dbReference>
<evidence type="ECO:0000313" key="7">
    <source>
        <dbReference type="Proteomes" id="UP000663720"/>
    </source>
</evidence>
<evidence type="ECO:0000256" key="2">
    <source>
        <dbReference type="ARBA" id="ARBA00029447"/>
    </source>
</evidence>
<dbReference type="Pfam" id="PF00015">
    <property type="entry name" value="MCPsignal"/>
    <property type="match status" value="1"/>
</dbReference>
<keyword evidence="4" id="KW-0472">Membrane</keyword>
<dbReference type="PANTHER" id="PTHR43531:SF11">
    <property type="entry name" value="METHYL-ACCEPTING CHEMOTAXIS PROTEIN 3"/>
    <property type="match status" value="1"/>
</dbReference>
<dbReference type="RefSeq" id="WP_207687132.1">
    <property type="nucleotide sequence ID" value="NZ_CP061799.1"/>
</dbReference>
<dbReference type="GO" id="GO:0006935">
    <property type="term" value="P:chemotaxis"/>
    <property type="evidence" value="ECO:0007669"/>
    <property type="project" value="UniProtKB-KW"/>
</dbReference>
<keyword evidence="3" id="KW-0807">Transducer</keyword>
<dbReference type="AlphaFoldDB" id="A0A975B8V6"/>
<evidence type="ECO:0000259" key="5">
    <source>
        <dbReference type="PROSITE" id="PS50111"/>
    </source>
</evidence>
<dbReference type="GO" id="GO:0005886">
    <property type="term" value="C:plasma membrane"/>
    <property type="evidence" value="ECO:0007669"/>
    <property type="project" value="TreeGrafter"/>
</dbReference>
<proteinExistence type="inferred from homology"/>
<feature type="domain" description="Methyl-accepting transducer" evidence="5">
    <location>
        <begin position="315"/>
        <end position="544"/>
    </location>
</feature>
<keyword evidence="7" id="KW-1185">Reference proteome</keyword>
<dbReference type="PANTHER" id="PTHR43531">
    <property type="entry name" value="PROTEIN ICFG"/>
    <property type="match status" value="1"/>
</dbReference>
<organism evidence="6 7">
    <name type="scientific">Desulfonema limicola</name>
    <dbReference type="NCBI Taxonomy" id="45656"/>
    <lineage>
        <taxon>Bacteria</taxon>
        <taxon>Pseudomonadati</taxon>
        <taxon>Thermodesulfobacteriota</taxon>
        <taxon>Desulfobacteria</taxon>
        <taxon>Desulfobacterales</taxon>
        <taxon>Desulfococcaceae</taxon>
        <taxon>Desulfonema</taxon>
    </lineage>
</organism>
<keyword evidence="4" id="KW-1133">Transmembrane helix</keyword>
<comment type="similarity">
    <text evidence="2">Belongs to the methyl-accepting chemotaxis (MCP) protein family.</text>
</comment>
<feature type="transmembrane region" description="Helical" evidence="4">
    <location>
        <begin position="12"/>
        <end position="34"/>
    </location>
</feature>
<name>A0A975B8V6_9BACT</name>
<dbReference type="SUPFAM" id="SSF58104">
    <property type="entry name" value="Methyl-accepting chemotaxis protein (MCP) signaling domain"/>
    <property type="match status" value="1"/>
</dbReference>
<evidence type="ECO:0000256" key="3">
    <source>
        <dbReference type="PROSITE-ProRule" id="PRU00284"/>
    </source>
</evidence>
<dbReference type="Proteomes" id="UP000663720">
    <property type="component" value="Chromosome"/>
</dbReference>
<reference evidence="6" key="1">
    <citation type="journal article" date="2021" name="Microb. Physiol.">
        <title>Proteogenomic Insights into the Physiology of Marine, Sulfate-Reducing, Filamentous Desulfonema limicola and Desulfonema magnum.</title>
        <authorList>
            <person name="Schnaars V."/>
            <person name="Wohlbrand L."/>
            <person name="Scheve S."/>
            <person name="Hinrichs C."/>
            <person name="Reinhardt R."/>
            <person name="Rabus R."/>
        </authorList>
    </citation>
    <scope>NUCLEOTIDE SEQUENCE</scope>
    <source>
        <strain evidence="6">5ac10</strain>
    </source>
</reference>
<evidence type="ECO:0000256" key="1">
    <source>
        <dbReference type="ARBA" id="ARBA00022500"/>
    </source>
</evidence>
<dbReference type="KEGG" id="dli:dnl_33850"/>
<protein>
    <submittedName>
        <fullName evidence="6">Methyl-accepting chemotaxis protein signailing domain-containing protein</fullName>
    </submittedName>
</protein>
<feature type="transmembrane region" description="Helical" evidence="4">
    <location>
        <begin position="277"/>
        <end position="297"/>
    </location>
</feature>
<keyword evidence="1" id="KW-0145">Chemotaxis</keyword>
<dbReference type="GO" id="GO:0004888">
    <property type="term" value="F:transmembrane signaling receptor activity"/>
    <property type="evidence" value="ECO:0007669"/>
    <property type="project" value="TreeGrafter"/>
</dbReference>
<evidence type="ECO:0000313" key="6">
    <source>
        <dbReference type="EMBL" id="QTA81061.1"/>
    </source>
</evidence>
<dbReference type="SMART" id="SM00283">
    <property type="entry name" value="MA"/>
    <property type="match status" value="1"/>
</dbReference>
<dbReference type="PROSITE" id="PS50111">
    <property type="entry name" value="CHEMOTAXIS_TRANSDUC_2"/>
    <property type="match status" value="1"/>
</dbReference>
<evidence type="ECO:0000256" key="4">
    <source>
        <dbReference type="SAM" id="Phobius"/>
    </source>
</evidence>
<dbReference type="Gene3D" id="1.10.287.950">
    <property type="entry name" value="Methyl-accepting chemotaxis protein"/>
    <property type="match status" value="1"/>
</dbReference>
<dbReference type="GO" id="GO:0007165">
    <property type="term" value="P:signal transduction"/>
    <property type="evidence" value="ECO:0007669"/>
    <property type="project" value="UniProtKB-KW"/>
</dbReference>
<dbReference type="EMBL" id="CP061799">
    <property type="protein sequence ID" value="QTA81061.1"/>
    <property type="molecule type" value="Genomic_DNA"/>
</dbReference>
<gene>
    <name evidence="6" type="ORF">dnl_33850</name>
</gene>